<keyword evidence="2" id="KW-0472">Membrane</keyword>
<evidence type="ECO:0000313" key="5">
    <source>
        <dbReference type="Proteomes" id="UP000765509"/>
    </source>
</evidence>
<evidence type="ECO:0000313" key="4">
    <source>
        <dbReference type="EMBL" id="MBW0497444.1"/>
    </source>
</evidence>
<dbReference type="GO" id="GO:0015074">
    <property type="term" value="P:DNA integration"/>
    <property type="evidence" value="ECO:0007669"/>
    <property type="project" value="InterPro"/>
</dbReference>
<dbReference type="InterPro" id="IPR001584">
    <property type="entry name" value="Integrase_cat-core"/>
</dbReference>
<dbReference type="Gene3D" id="3.30.420.10">
    <property type="entry name" value="Ribonuclease H-like superfamily/Ribonuclease H"/>
    <property type="match status" value="1"/>
</dbReference>
<dbReference type="PROSITE" id="PS50994">
    <property type="entry name" value="INTEGRASE"/>
    <property type="match status" value="1"/>
</dbReference>
<proteinExistence type="predicted"/>
<dbReference type="PANTHER" id="PTHR37984">
    <property type="entry name" value="PROTEIN CBG26694"/>
    <property type="match status" value="1"/>
</dbReference>
<protein>
    <recommendedName>
        <fullName evidence="3">Integrase catalytic domain-containing protein</fullName>
    </recommendedName>
</protein>
<sequence length="210" mass="24619">MLKMEEPSRTWEISHMDWVTGLPPGANRRYNSCLVIVERFSKTQISLISHKDDTAMETALLLWNRVILWNGIFTHIISYRDTKFTSEPWKNLHKLSGTKLPFYTAYHPQSYGLAERMIKTLEDMVRRIREYGLELKDCDELKHYLCTLLSALELAYKSLFMLVSIKLLLFHILLFCFKKRFSGILVQNRININTTVAKVNMLELSKISNL</sequence>
<dbReference type="InterPro" id="IPR050951">
    <property type="entry name" value="Retrovirus_Pol_polyprotein"/>
</dbReference>
<keyword evidence="2" id="KW-0812">Transmembrane</keyword>
<evidence type="ECO:0000259" key="3">
    <source>
        <dbReference type="PROSITE" id="PS50994"/>
    </source>
</evidence>
<comment type="caution">
    <text evidence="4">The sequence shown here is derived from an EMBL/GenBank/DDBJ whole genome shotgun (WGS) entry which is preliminary data.</text>
</comment>
<feature type="transmembrane region" description="Helical" evidence="2">
    <location>
        <begin position="154"/>
        <end position="177"/>
    </location>
</feature>
<dbReference type="GO" id="GO:0005634">
    <property type="term" value="C:nucleus"/>
    <property type="evidence" value="ECO:0007669"/>
    <property type="project" value="UniProtKB-ARBA"/>
</dbReference>
<reference evidence="4" key="1">
    <citation type="submission" date="2021-03" db="EMBL/GenBank/DDBJ databases">
        <title>Draft genome sequence of rust myrtle Austropuccinia psidii MF-1, a brazilian biotype.</title>
        <authorList>
            <person name="Quecine M.C."/>
            <person name="Pachon D.M.R."/>
            <person name="Bonatelli M.L."/>
            <person name="Correr F.H."/>
            <person name="Franceschini L.M."/>
            <person name="Leite T.F."/>
            <person name="Margarido G.R.A."/>
            <person name="Almeida C.A."/>
            <person name="Ferrarezi J.A."/>
            <person name="Labate C.A."/>
        </authorList>
    </citation>
    <scope>NUCLEOTIDE SEQUENCE</scope>
    <source>
        <strain evidence="4">MF-1</strain>
    </source>
</reference>
<feature type="domain" description="Integrase catalytic" evidence="3">
    <location>
        <begin position="3"/>
        <end position="172"/>
    </location>
</feature>
<evidence type="ECO:0000256" key="2">
    <source>
        <dbReference type="SAM" id="Phobius"/>
    </source>
</evidence>
<organism evidence="4 5">
    <name type="scientific">Austropuccinia psidii MF-1</name>
    <dbReference type="NCBI Taxonomy" id="1389203"/>
    <lineage>
        <taxon>Eukaryota</taxon>
        <taxon>Fungi</taxon>
        <taxon>Dikarya</taxon>
        <taxon>Basidiomycota</taxon>
        <taxon>Pucciniomycotina</taxon>
        <taxon>Pucciniomycetes</taxon>
        <taxon>Pucciniales</taxon>
        <taxon>Sphaerophragmiaceae</taxon>
        <taxon>Austropuccinia</taxon>
    </lineage>
</organism>
<keyword evidence="1" id="KW-0694">RNA-binding</keyword>
<keyword evidence="5" id="KW-1185">Reference proteome</keyword>
<dbReference type="InterPro" id="IPR012337">
    <property type="entry name" value="RNaseH-like_sf"/>
</dbReference>
<evidence type="ECO:0000256" key="1">
    <source>
        <dbReference type="ARBA" id="ARBA00022884"/>
    </source>
</evidence>
<dbReference type="PANTHER" id="PTHR37984:SF5">
    <property type="entry name" value="PROTEIN NYNRIN-LIKE"/>
    <property type="match status" value="1"/>
</dbReference>
<dbReference type="EMBL" id="AVOT02014187">
    <property type="protein sequence ID" value="MBW0497444.1"/>
    <property type="molecule type" value="Genomic_DNA"/>
</dbReference>
<dbReference type="SUPFAM" id="SSF53098">
    <property type="entry name" value="Ribonuclease H-like"/>
    <property type="match status" value="1"/>
</dbReference>
<dbReference type="InterPro" id="IPR036397">
    <property type="entry name" value="RNaseH_sf"/>
</dbReference>
<dbReference type="GO" id="GO:0003723">
    <property type="term" value="F:RNA binding"/>
    <property type="evidence" value="ECO:0007669"/>
    <property type="project" value="UniProtKB-KW"/>
</dbReference>
<dbReference type="AlphaFoldDB" id="A0A9Q3D603"/>
<name>A0A9Q3D603_9BASI</name>
<gene>
    <name evidence="4" type="ORF">O181_037159</name>
</gene>
<accession>A0A9Q3D603</accession>
<keyword evidence="2" id="KW-1133">Transmembrane helix</keyword>
<dbReference type="Proteomes" id="UP000765509">
    <property type="component" value="Unassembled WGS sequence"/>
</dbReference>